<gene>
    <name evidence="2" type="ORF">GCM10008171_08930</name>
</gene>
<evidence type="ECO:0000259" key="1">
    <source>
        <dbReference type="PROSITE" id="PS51704"/>
    </source>
</evidence>
<dbReference type="GO" id="GO:0006629">
    <property type="term" value="P:lipid metabolic process"/>
    <property type="evidence" value="ECO:0007669"/>
    <property type="project" value="InterPro"/>
</dbReference>
<dbReference type="PANTHER" id="PTHR46211:SF1">
    <property type="entry name" value="GLYCEROPHOSPHODIESTER PHOSPHODIESTERASE, CYTOPLASMIC"/>
    <property type="match status" value="1"/>
</dbReference>
<dbReference type="EMBL" id="BSFK01000005">
    <property type="protein sequence ID" value="GLK75639.1"/>
    <property type="molecule type" value="Genomic_DNA"/>
</dbReference>
<dbReference type="GO" id="GO:0008081">
    <property type="term" value="F:phosphoric diester hydrolase activity"/>
    <property type="evidence" value="ECO:0007669"/>
    <property type="project" value="InterPro"/>
</dbReference>
<accession>A0A9W6N279</accession>
<dbReference type="PROSITE" id="PS51704">
    <property type="entry name" value="GP_PDE"/>
    <property type="match status" value="1"/>
</dbReference>
<name>A0A9W6N279_9HYPH</name>
<dbReference type="InterPro" id="IPR030395">
    <property type="entry name" value="GP_PDE_dom"/>
</dbReference>
<dbReference type="Gene3D" id="3.20.20.190">
    <property type="entry name" value="Phosphatidylinositol (PI) phosphodiesterase"/>
    <property type="match status" value="1"/>
</dbReference>
<keyword evidence="3" id="KW-1185">Reference proteome</keyword>
<dbReference type="RefSeq" id="WP_271203581.1">
    <property type="nucleotide sequence ID" value="NZ_BSFK01000005.1"/>
</dbReference>
<dbReference type="InterPro" id="IPR017946">
    <property type="entry name" value="PLC-like_Pdiesterase_TIM-brl"/>
</dbReference>
<organism evidence="2 3">
    <name type="scientific">Methylopila jiangsuensis</name>
    <dbReference type="NCBI Taxonomy" id="586230"/>
    <lineage>
        <taxon>Bacteria</taxon>
        <taxon>Pseudomonadati</taxon>
        <taxon>Pseudomonadota</taxon>
        <taxon>Alphaproteobacteria</taxon>
        <taxon>Hyphomicrobiales</taxon>
        <taxon>Methylopilaceae</taxon>
        <taxon>Methylopila</taxon>
    </lineage>
</organism>
<reference evidence="2" key="2">
    <citation type="submission" date="2023-01" db="EMBL/GenBank/DDBJ databases">
        <authorList>
            <person name="Sun Q."/>
            <person name="Evtushenko L."/>
        </authorList>
    </citation>
    <scope>NUCLEOTIDE SEQUENCE</scope>
    <source>
        <strain evidence="2">VKM B-2555</strain>
    </source>
</reference>
<reference evidence="2" key="1">
    <citation type="journal article" date="2014" name="Int. J. Syst. Evol. Microbiol.">
        <title>Complete genome sequence of Corynebacterium casei LMG S-19264T (=DSM 44701T), isolated from a smear-ripened cheese.</title>
        <authorList>
            <consortium name="US DOE Joint Genome Institute (JGI-PGF)"/>
            <person name="Walter F."/>
            <person name="Albersmeier A."/>
            <person name="Kalinowski J."/>
            <person name="Ruckert C."/>
        </authorList>
    </citation>
    <scope>NUCLEOTIDE SEQUENCE</scope>
    <source>
        <strain evidence="2">VKM B-2555</strain>
    </source>
</reference>
<comment type="caution">
    <text evidence="2">The sequence shown here is derived from an EMBL/GenBank/DDBJ whole genome shotgun (WGS) entry which is preliminary data.</text>
</comment>
<dbReference type="Proteomes" id="UP001143364">
    <property type="component" value="Unassembled WGS sequence"/>
</dbReference>
<proteinExistence type="predicted"/>
<sequence>MRPLDWLVARPIAHRGLHDRAAGVIENTPSAVAAAVERGYAVEIDVQGSAEGEAVVFHDATLERLTEDSGAVAERPLARLREIALRDSADRIMTLDECIELVGGRVPLVIEVKSSRSGDTRLARRVAEIAGKRGGPLAIKSFDPRALVLARQLAPHIPRGVVGEAFSNADPAWAHLTGAQRLFARNILHWRATRPDFLSWHVRDLDRFAVRAARRSGRPVMTWTVRTPEDVAKAASGADQIVFEGFTPNGPAPTPLDEGREAG</sequence>
<protein>
    <submittedName>
        <fullName evidence="2">Glycerophosphoryl diester phosphodiesterase</fullName>
    </submittedName>
</protein>
<feature type="domain" description="GP-PDE" evidence="1">
    <location>
        <begin position="9"/>
        <end position="253"/>
    </location>
</feature>
<dbReference type="AlphaFoldDB" id="A0A9W6N279"/>
<evidence type="ECO:0000313" key="3">
    <source>
        <dbReference type="Proteomes" id="UP001143364"/>
    </source>
</evidence>
<evidence type="ECO:0000313" key="2">
    <source>
        <dbReference type="EMBL" id="GLK75639.1"/>
    </source>
</evidence>
<dbReference type="Pfam" id="PF03009">
    <property type="entry name" value="GDPD"/>
    <property type="match status" value="1"/>
</dbReference>
<dbReference type="PANTHER" id="PTHR46211">
    <property type="entry name" value="GLYCEROPHOSPHORYL DIESTER PHOSPHODIESTERASE"/>
    <property type="match status" value="1"/>
</dbReference>
<dbReference type="SUPFAM" id="SSF51695">
    <property type="entry name" value="PLC-like phosphodiesterases"/>
    <property type="match status" value="1"/>
</dbReference>